<evidence type="ECO:0000256" key="3">
    <source>
        <dbReference type="ARBA" id="ARBA00022729"/>
    </source>
</evidence>
<dbReference type="SMART" id="SM00032">
    <property type="entry name" value="CCP"/>
    <property type="match status" value="1"/>
</dbReference>
<reference evidence="11 12" key="1">
    <citation type="submission" date="2024-06" db="EMBL/GenBank/DDBJ databases">
        <authorList>
            <person name="Pan Q."/>
            <person name="Wen M."/>
            <person name="Jouanno E."/>
            <person name="Zahm M."/>
            <person name="Klopp C."/>
            <person name="Cabau C."/>
            <person name="Louis A."/>
            <person name="Berthelot C."/>
            <person name="Parey E."/>
            <person name="Roest Crollius H."/>
            <person name="Montfort J."/>
            <person name="Robinson-Rechavi M."/>
            <person name="Bouchez O."/>
            <person name="Lampietro C."/>
            <person name="Lopez Roques C."/>
            <person name="Donnadieu C."/>
            <person name="Postlethwait J."/>
            <person name="Bobe J."/>
            <person name="Verreycken H."/>
            <person name="Guiguen Y."/>
        </authorList>
    </citation>
    <scope>NUCLEOTIDE SEQUENCE [LARGE SCALE GENOMIC DNA]</scope>
    <source>
        <strain evidence="11">Up_M1</strain>
        <tissue evidence="11">Testis</tissue>
    </source>
</reference>
<dbReference type="FunFam" id="2.10.70.10:FF:000011">
    <property type="entry name" value="CUB and sushi domain-containing protein 3 isoform A"/>
    <property type="match status" value="1"/>
</dbReference>
<evidence type="ECO:0000256" key="5">
    <source>
        <dbReference type="ARBA" id="ARBA00023136"/>
    </source>
</evidence>
<keyword evidence="12" id="KW-1185">Reference proteome</keyword>
<dbReference type="Proteomes" id="UP001557470">
    <property type="component" value="Unassembled WGS sequence"/>
</dbReference>
<proteinExistence type="predicted"/>
<keyword evidence="7" id="KW-0325">Glycoprotein</keyword>
<evidence type="ECO:0000259" key="10">
    <source>
        <dbReference type="PROSITE" id="PS50923"/>
    </source>
</evidence>
<dbReference type="GO" id="GO:0016020">
    <property type="term" value="C:membrane"/>
    <property type="evidence" value="ECO:0007669"/>
    <property type="project" value="UniProtKB-SubCell"/>
</dbReference>
<dbReference type="Gene3D" id="2.10.70.10">
    <property type="entry name" value="Complement Module, domain 1"/>
    <property type="match status" value="1"/>
</dbReference>
<dbReference type="EMBL" id="JAGEUA010000008">
    <property type="protein sequence ID" value="KAL0968113.1"/>
    <property type="molecule type" value="Genomic_DNA"/>
</dbReference>
<comment type="subcellular location">
    <subcellularLocation>
        <location evidence="1">Membrane</location>
    </subcellularLocation>
</comment>
<evidence type="ECO:0000256" key="7">
    <source>
        <dbReference type="ARBA" id="ARBA00023180"/>
    </source>
</evidence>
<dbReference type="PANTHER" id="PTHR46393:SF7">
    <property type="entry name" value="COMPLEMENT C2"/>
    <property type="match status" value="1"/>
</dbReference>
<feature type="chain" id="PRO_5044861963" description="Sushi domain-containing protein" evidence="9">
    <location>
        <begin position="16"/>
        <end position="134"/>
    </location>
</feature>
<dbReference type="AlphaFoldDB" id="A0ABD0WZJ8"/>
<comment type="caution">
    <text evidence="11">The sequence shown here is derived from an EMBL/GenBank/DDBJ whole genome shotgun (WGS) entry which is preliminary data.</text>
</comment>
<evidence type="ECO:0000256" key="1">
    <source>
        <dbReference type="ARBA" id="ARBA00004370"/>
    </source>
</evidence>
<evidence type="ECO:0000256" key="6">
    <source>
        <dbReference type="ARBA" id="ARBA00023157"/>
    </source>
</evidence>
<evidence type="ECO:0000256" key="8">
    <source>
        <dbReference type="PROSITE-ProRule" id="PRU00302"/>
    </source>
</evidence>
<organism evidence="11 12">
    <name type="scientific">Umbra pygmaea</name>
    <name type="common">Eastern mudminnow</name>
    <dbReference type="NCBI Taxonomy" id="75934"/>
    <lineage>
        <taxon>Eukaryota</taxon>
        <taxon>Metazoa</taxon>
        <taxon>Chordata</taxon>
        <taxon>Craniata</taxon>
        <taxon>Vertebrata</taxon>
        <taxon>Euteleostomi</taxon>
        <taxon>Actinopterygii</taxon>
        <taxon>Neopterygii</taxon>
        <taxon>Teleostei</taxon>
        <taxon>Protacanthopterygii</taxon>
        <taxon>Esociformes</taxon>
        <taxon>Umbridae</taxon>
        <taxon>Umbra</taxon>
    </lineage>
</organism>
<keyword evidence="6 8" id="KW-1015">Disulfide bond</keyword>
<sequence>MVMLCLHHLYIIANGQDCPSKQELQTSLRQVEKLLSAQEASYLQSIRSLRKRLSSLQTRITLTPRHTTKVNNATCPKPESLANGRRLGRVFGVGHEVHFLCKTGYELLGPQTRVCLASLKWSGQHPTCRGEMEP</sequence>
<feature type="disulfide bond" evidence="8">
    <location>
        <begin position="101"/>
        <end position="128"/>
    </location>
</feature>
<feature type="domain" description="Sushi" evidence="10">
    <location>
        <begin position="73"/>
        <end position="130"/>
    </location>
</feature>
<dbReference type="Pfam" id="PF00084">
    <property type="entry name" value="Sushi"/>
    <property type="match status" value="1"/>
</dbReference>
<protein>
    <recommendedName>
        <fullName evidence="10">Sushi domain-containing protein</fullName>
    </recommendedName>
</protein>
<keyword evidence="4" id="KW-0677">Repeat</keyword>
<dbReference type="CDD" id="cd00033">
    <property type="entry name" value="CCP"/>
    <property type="match status" value="1"/>
</dbReference>
<evidence type="ECO:0000313" key="12">
    <source>
        <dbReference type="Proteomes" id="UP001557470"/>
    </source>
</evidence>
<evidence type="ECO:0000256" key="2">
    <source>
        <dbReference type="ARBA" id="ARBA00022659"/>
    </source>
</evidence>
<evidence type="ECO:0000256" key="9">
    <source>
        <dbReference type="SAM" id="SignalP"/>
    </source>
</evidence>
<comment type="caution">
    <text evidence="8">Lacks conserved residue(s) required for the propagation of feature annotation.</text>
</comment>
<name>A0ABD0WZJ8_UMBPY</name>
<keyword evidence="3 9" id="KW-0732">Signal</keyword>
<dbReference type="PANTHER" id="PTHR46393">
    <property type="entry name" value="SUSHI DOMAIN-CONTAINING PROTEIN"/>
    <property type="match status" value="1"/>
</dbReference>
<evidence type="ECO:0000313" key="11">
    <source>
        <dbReference type="EMBL" id="KAL0968113.1"/>
    </source>
</evidence>
<dbReference type="PROSITE" id="PS50923">
    <property type="entry name" value="SUSHI"/>
    <property type="match status" value="1"/>
</dbReference>
<accession>A0ABD0WZJ8</accession>
<keyword evidence="2 8" id="KW-0768">Sushi</keyword>
<evidence type="ECO:0000256" key="4">
    <source>
        <dbReference type="ARBA" id="ARBA00022737"/>
    </source>
</evidence>
<dbReference type="SUPFAM" id="SSF57535">
    <property type="entry name" value="Complement control module/SCR domain"/>
    <property type="match status" value="1"/>
</dbReference>
<keyword evidence="5" id="KW-0472">Membrane</keyword>
<dbReference type="InterPro" id="IPR000436">
    <property type="entry name" value="Sushi_SCR_CCP_dom"/>
</dbReference>
<feature type="signal peptide" evidence="9">
    <location>
        <begin position="1"/>
        <end position="15"/>
    </location>
</feature>
<gene>
    <name evidence="11" type="ORF">UPYG_G00262560</name>
</gene>
<dbReference type="InterPro" id="IPR035976">
    <property type="entry name" value="Sushi/SCR/CCP_sf"/>
</dbReference>